<comment type="caution">
    <text evidence="1">The sequence shown here is derived from an EMBL/GenBank/DDBJ whole genome shotgun (WGS) entry which is preliminary data.</text>
</comment>
<keyword evidence="2" id="KW-1185">Reference proteome</keyword>
<name>A0ACA9RJI0_9GLOM</name>
<dbReference type="Proteomes" id="UP000789920">
    <property type="component" value="Unassembled WGS sequence"/>
</dbReference>
<organism evidence="1 2">
    <name type="scientific">Racocetra persica</name>
    <dbReference type="NCBI Taxonomy" id="160502"/>
    <lineage>
        <taxon>Eukaryota</taxon>
        <taxon>Fungi</taxon>
        <taxon>Fungi incertae sedis</taxon>
        <taxon>Mucoromycota</taxon>
        <taxon>Glomeromycotina</taxon>
        <taxon>Glomeromycetes</taxon>
        <taxon>Diversisporales</taxon>
        <taxon>Gigasporaceae</taxon>
        <taxon>Racocetra</taxon>
    </lineage>
</organism>
<protein>
    <submittedName>
        <fullName evidence="1">30203_t:CDS:1</fullName>
    </submittedName>
</protein>
<feature type="non-terminal residue" evidence="1">
    <location>
        <position position="1"/>
    </location>
</feature>
<evidence type="ECO:0000313" key="2">
    <source>
        <dbReference type="Proteomes" id="UP000789920"/>
    </source>
</evidence>
<proteinExistence type="predicted"/>
<feature type="non-terminal residue" evidence="1">
    <location>
        <position position="84"/>
    </location>
</feature>
<gene>
    <name evidence="1" type="ORF">RPERSI_LOCUS20119</name>
</gene>
<dbReference type="EMBL" id="CAJVQC010056273">
    <property type="protein sequence ID" value="CAG8796247.1"/>
    <property type="molecule type" value="Genomic_DNA"/>
</dbReference>
<evidence type="ECO:0000313" key="1">
    <source>
        <dbReference type="EMBL" id="CAG8796247.1"/>
    </source>
</evidence>
<reference evidence="1" key="1">
    <citation type="submission" date="2021-06" db="EMBL/GenBank/DDBJ databases">
        <authorList>
            <person name="Kallberg Y."/>
            <person name="Tangrot J."/>
            <person name="Rosling A."/>
        </authorList>
    </citation>
    <scope>NUCLEOTIDE SEQUENCE</scope>
    <source>
        <strain evidence="1">MA461A</strain>
    </source>
</reference>
<sequence>RSQDKAVRINVYNNLLRMLNITEKLLRMVAERKLMSFEREELVDVFLKAENKNTRDKNLSLFWNKEEDASYKPIISTRDAYFYM</sequence>
<accession>A0ACA9RJI0</accession>